<evidence type="ECO:0008006" key="3">
    <source>
        <dbReference type="Google" id="ProtNLM"/>
    </source>
</evidence>
<dbReference type="SUPFAM" id="SSF51735">
    <property type="entry name" value="NAD(P)-binding Rossmann-fold domains"/>
    <property type="match status" value="1"/>
</dbReference>
<dbReference type="PANTHER" id="PTHR40129">
    <property type="entry name" value="KETOPANTOATE REDUCTASE N-TERMINAL DOMAIN-CONTAINING PROTEIN"/>
    <property type="match status" value="1"/>
</dbReference>
<name>A0A7C8M4P9_9PLEO</name>
<dbReference type="InterPro" id="IPR036291">
    <property type="entry name" value="NAD(P)-bd_dom_sf"/>
</dbReference>
<protein>
    <recommendedName>
        <fullName evidence="3">NAD-dependent epimerase/dehydratase domain-containing protein</fullName>
    </recommendedName>
</protein>
<dbReference type="AlphaFoldDB" id="A0A7C8M4P9"/>
<dbReference type="OrthoDB" id="674948at2759"/>
<accession>A0A7C8M4P9</accession>
<dbReference type="EMBL" id="JAADJZ010000022">
    <property type="protein sequence ID" value="KAF2867721.1"/>
    <property type="molecule type" value="Genomic_DNA"/>
</dbReference>
<evidence type="ECO:0000313" key="2">
    <source>
        <dbReference type="Proteomes" id="UP000481861"/>
    </source>
</evidence>
<proteinExistence type="predicted"/>
<gene>
    <name evidence="1" type="ORF">BDV95DRAFT_502273</name>
</gene>
<dbReference type="PANTHER" id="PTHR40129:SF2">
    <property type="entry name" value="KETOPANTOATE REDUCTASE N-TERMINAL DOMAIN-CONTAINING PROTEIN"/>
    <property type="match status" value="1"/>
</dbReference>
<reference evidence="1 2" key="1">
    <citation type="submission" date="2020-01" db="EMBL/GenBank/DDBJ databases">
        <authorList>
            <consortium name="DOE Joint Genome Institute"/>
            <person name="Haridas S."/>
            <person name="Albert R."/>
            <person name="Binder M."/>
            <person name="Bloem J."/>
            <person name="Labutti K."/>
            <person name="Salamov A."/>
            <person name="Andreopoulos B."/>
            <person name="Baker S.E."/>
            <person name="Barry K."/>
            <person name="Bills G."/>
            <person name="Bluhm B.H."/>
            <person name="Cannon C."/>
            <person name="Castanera R."/>
            <person name="Culley D.E."/>
            <person name="Daum C."/>
            <person name="Ezra D."/>
            <person name="Gonzalez J.B."/>
            <person name="Henrissat B."/>
            <person name="Kuo A."/>
            <person name="Liang C."/>
            <person name="Lipzen A."/>
            <person name="Lutzoni F."/>
            <person name="Magnuson J."/>
            <person name="Mondo S."/>
            <person name="Nolan M."/>
            <person name="Ohm R."/>
            <person name="Pangilinan J."/>
            <person name="Park H.-J.H."/>
            <person name="Ramirez L."/>
            <person name="Alfaro M."/>
            <person name="Sun H."/>
            <person name="Tritt A."/>
            <person name="Yoshinaga Y."/>
            <person name="Zwiers L.-H.L."/>
            <person name="Turgeon B.G."/>
            <person name="Goodwin S.B."/>
            <person name="Spatafora J.W."/>
            <person name="Crous P.W."/>
            <person name="Grigoriev I.V."/>
        </authorList>
    </citation>
    <scope>NUCLEOTIDE SEQUENCE [LARGE SCALE GENOMIC DNA]</scope>
    <source>
        <strain evidence="1 2">CBS 611.86</strain>
    </source>
</reference>
<evidence type="ECO:0000313" key="1">
    <source>
        <dbReference type="EMBL" id="KAF2867721.1"/>
    </source>
</evidence>
<organism evidence="1 2">
    <name type="scientific">Massariosphaeria phaeospora</name>
    <dbReference type="NCBI Taxonomy" id="100035"/>
    <lineage>
        <taxon>Eukaryota</taxon>
        <taxon>Fungi</taxon>
        <taxon>Dikarya</taxon>
        <taxon>Ascomycota</taxon>
        <taxon>Pezizomycotina</taxon>
        <taxon>Dothideomycetes</taxon>
        <taxon>Pleosporomycetidae</taxon>
        <taxon>Pleosporales</taxon>
        <taxon>Pleosporales incertae sedis</taxon>
        <taxon>Massariosphaeria</taxon>
    </lineage>
</organism>
<dbReference type="Proteomes" id="UP000481861">
    <property type="component" value="Unassembled WGS sequence"/>
</dbReference>
<dbReference type="Gene3D" id="3.40.50.720">
    <property type="entry name" value="NAD(P)-binding Rossmann-like Domain"/>
    <property type="match status" value="1"/>
</dbReference>
<keyword evidence="2" id="KW-1185">Reference proteome</keyword>
<comment type="caution">
    <text evidence="1">The sequence shown here is derived from an EMBL/GenBank/DDBJ whole genome shotgun (WGS) entry which is preliminary data.</text>
</comment>
<sequence>MLRVKVDPVDILVLGAGWTSTFLIPQLDSEKISHAETTTTGSDGTIPFKFDPDADDVEPFTRLPAAHTVLITFPLKGHGQSKRITALYRQAHGEQNQWMQLGSTGIFNQTADWTDEDAPYDRTNARAIAEDELRECVDGMVLNLAGLYGGQRKPSNWLSRIAQSKADVQQKKAVHFIHGDDVARAIVAAHRNFTPGKRWIVADLRVYDWYDLILSFSGVADEAEDHGGGDDEAAEGKRRYGKWVAELMAEEGVAALPRSPHVLGRKLDSRGFWSAMGAWPHHARLA</sequence>